<comment type="caution">
    <text evidence="2">The sequence shown here is derived from an EMBL/GenBank/DDBJ whole genome shotgun (WGS) entry which is preliminary data.</text>
</comment>
<accession>A0A6V7HJG4</accession>
<dbReference type="Gene3D" id="2.60.40.10">
    <property type="entry name" value="Immunoglobulins"/>
    <property type="match status" value="1"/>
</dbReference>
<feature type="domain" description="Immunoglobulin I-set" evidence="1">
    <location>
        <begin position="5"/>
        <end position="59"/>
    </location>
</feature>
<dbReference type="PANTHER" id="PTHR23278:SF19">
    <property type="entry name" value="OBSCURIN"/>
    <property type="match status" value="1"/>
</dbReference>
<dbReference type="Proteomes" id="UP000752696">
    <property type="component" value="Unassembled WGS sequence"/>
</dbReference>
<dbReference type="SUPFAM" id="SSF48726">
    <property type="entry name" value="Immunoglobulin"/>
    <property type="match status" value="1"/>
</dbReference>
<protein>
    <recommendedName>
        <fullName evidence="1">Immunoglobulin I-set domain-containing protein</fullName>
    </recommendedName>
</protein>
<proteinExistence type="predicted"/>
<organism evidence="2 3">
    <name type="scientific">Heterotrigona itama</name>
    <dbReference type="NCBI Taxonomy" id="395501"/>
    <lineage>
        <taxon>Eukaryota</taxon>
        <taxon>Metazoa</taxon>
        <taxon>Ecdysozoa</taxon>
        <taxon>Arthropoda</taxon>
        <taxon>Hexapoda</taxon>
        <taxon>Insecta</taxon>
        <taxon>Pterygota</taxon>
        <taxon>Neoptera</taxon>
        <taxon>Endopterygota</taxon>
        <taxon>Hymenoptera</taxon>
        <taxon>Apocrita</taxon>
        <taxon>Aculeata</taxon>
        <taxon>Apoidea</taxon>
        <taxon>Anthophila</taxon>
        <taxon>Apidae</taxon>
        <taxon>Heterotrigona</taxon>
    </lineage>
</organism>
<dbReference type="AlphaFoldDB" id="A0A6V7HJG4"/>
<dbReference type="InterPro" id="IPR036179">
    <property type="entry name" value="Ig-like_dom_sf"/>
</dbReference>
<gene>
    <name evidence="2" type="ORF">MHI_LOCUS957928</name>
</gene>
<evidence type="ECO:0000313" key="2">
    <source>
        <dbReference type="EMBL" id="CAD1480688.1"/>
    </source>
</evidence>
<dbReference type="PANTHER" id="PTHR23278">
    <property type="entry name" value="SIDESTEP PROTEIN"/>
    <property type="match status" value="1"/>
</dbReference>
<dbReference type="Pfam" id="PF07679">
    <property type="entry name" value="I-set"/>
    <property type="match status" value="1"/>
</dbReference>
<name>A0A6V7HJG4_9HYME</name>
<dbReference type="OrthoDB" id="10006996at2759"/>
<reference evidence="2" key="1">
    <citation type="submission" date="2020-07" db="EMBL/GenBank/DDBJ databases">
        <authorList>
            <person name="Nazaruddin N."/>
        </authorList>
    </citation>
    <scope>NUCLEOTIDE SEQUENCE</scope>
</reference>
<keyword evidence="3" id="KW-1185">Reference proteome</keyword>
<dbReference type="InterPro" id="IPR013783">
    <property type="entry name" value="Ig-like_fold"/>
</dbReference>
<dbReference type="InterPro" id="IPR013098">
    <property type="entry name" value="Ig_I-set"/>
</dbReference>
<evidence type="ECO:0000259" key="1">
    <source>
        <dbReference type="Pfam" id="PF07679"/>
    </source>
</evidence>
<evidence type="ECO:0000313" key="3">
    <source>
        <dbReference type="Proteomes" id="UP000752696"/>
    </source>
</evidence>
<sequence length="224" mass="24863">MRFSTGKPAPTVSWHRDDKLVSNKTVTVRNGVTRNELVVKNLGRNDVRSMLTCNATNNNRSIPLSSTVYVDMNCKYRPAVAAIKTPNGSGFVRKLSSTGGTRLQETTKSIYTADSLFKAPEWIRICHGFMELANNQSAAIANPVRVPNTRGRWIRRILSMSGTLGQRLYNVCVQQMTRPDYPVFGRAKFRGIVPQFRVNGEVSADSLVSRQPVLKQSSALATNT</sequence>
<dbReference type="EMBL" id="CAJDYZ010012541">
    <property type="protein sequence ID" value="CAD1480688.1"/>
    <property type="molecule type" value="Genomic_DNA"/>
</dbReference>
<feature type="non-terminal residue" evidence="2">
    <location>
        <position position="1"/>
    </location>
</feature>